<gene>
    <name evidence="1" type="ORF">V2J18_04120</name>
</gene>
<sequence length="251" mass="26469">MTTSTNGGVAGEPVCFWTDLRGCTQECETPLPPSDWTASGTNGHVFFVSPNTIGNPVRIPAGSEEPPPGFRQLVGFGHTLQTEVSDGFYGAYDANPEQYTGGVENIRIVRMALLDGAILETTPMPGVFPVELVSQESNANTYTFRASFSGTLPAFDPAYAWGVLADLALTSTDVGALPIRVTFGGTYTFDVPTVFVVNTGALAFPLGPLESGGISYSAWINTLPCSPPDAVVSIRVNDGPPLSLGFFHGCH</sequence>
<comment type="caution">
    <text evidence="1">The sequence shown here is derived from an EMBL/GenBank/DDBJ whole genome shotgun (WGS) entry which is preliminary data.</text>
</comment>
<dbReference type="RefSeq" id="WP_336131091.1">
    <property type="nucleotide sequence ID" value="NZ_JBANDL010000002.1"/>
</dbReference>
<name>A0ABU8D0P6_9GAMM</name>
<evidence type="ECO:0000313" key="2">
    <source>
        <dbReference type="Proteomes" id="UP001387215"/>
    </source>
</evidence>
<reference evidence="1 2" key="1">
    <citation type="submission" date="2024-02" db="EMBL/GenBank/DDBJ databases">
        <title>Lysobacter Genome Sequencing and Mining.</title>
        <authorList>
            <person name="Bierman J."/>
            <person name="Walker M.C."/>
        </authorList>
    </citation>
    <scope>NUCLEOTIDE SEQUENCE [LARGE SCALE GENOMIC DNA]</scope>
    <source>
        <strain evidence="1 2">PB6250</strain>
    </source>
</reference>
<organism evidence="1 2">
    <name type="scientific">Lysobacter firmicutimachus</name>
    <dbReference type="NCBI Taxonomy" id="1792846"/>
    <lineage>
        <taxon>Bacteria</taxon>
        <taxon>Pseudomonadati</taxon>
        <taxon>Pseudomonadota</taxon>
        <taxon>Gammaproteobacteria</taxon>
        <taxon>Lysobacterales</taxon>
        <taxon>Lysobacteraceae</taxon>
        <taxon>Lysobacter</taxon>
    </lineage>
</organism>
<proteinExistence type="predicted"/>
<dbReference type="Proteomes" id="UP001387215">
    <property type="component" value="Unassembled WGS sequence"/>
</dbReference>
<dbReference type="EMBL" id="JBANDL010000002">
    <property type="protein sequence ID" value="MEI2453863.1"/>
    <property type="molecule type" value="Genomic_DNA"/>
</dbReference>
<evidence type="ECO:0000313" key="1">
    <source>
        <dbReference type="EMBL" id="MEI2453863.1"/>
    </source>
</evidence>
<protein>
    <submittedName>
        <fullName evidence="1">Uncharacterized protein</fullName>
    </submittedName>
</protein>
<keyword evidence="2" id="KW-1185">Reference proteome</keyword>
<accession>A0ABU8D0P6</accession>